<evidence type="ECO:0008006" key="3">
    <source>
        <dbReference type="Google" id="ProtNLM"/>
    </source>
</evidence>
<evidence type="ECO:0000313" key="1">
    <source>
        <dbReference type="EMBL" id="WMN16632.1"/>
    </source>
</evidence>
<reference evidence="1 2" key="1">
    <citation type="journal article" date="2023" name="Access Microbiol">
        <title>The genome of a steinernematid-associated Pseudomonas piscis bacterium encodes the biosynthesis of insect toxins.</title>
        <authorList>
            <person name="Awori R.M."/>
            <person name="Hendre P."/>
            <person name="Amugune N.O."/>
        </authorList>
    </citation>
    <scope>NUCLEOTIDE SEQUENCE [LARGE SCALE GENOMIC DNA]</scope>
    <source>
        <strain evidence="1 2">75</strain>
    </source>
</reference>
<organism evidence="1 2">
    <name type="scientific">Pseudomonas piscis</name>
    <dbReference type="NCBI Taxonomy" id="2614538"/>
    <lineage>
        <taxon>Bacteria</taxon>
        <taxon>Pseudomonadati</taxon>
        <taxon>Pseudomonadota</taxon>
        <taxon>Gammaproteobacteria</taxon>
        <taxon>Pseudomonadales</taxon>
        <taxon>Pseudomonadaceae</taxon>
        <taxon>Pseudomonas</taxon>
    </lineage>
</organism>
<name>A0ABY9NEU2_9PSED</name>
<sequence length="462" mass="52776">MNKFRRYLKKRLEKIEGAQEMIFSKQELRQFKRNQLDPDSVKVNKASCLACSNVITFTQVFTKEVKAVITLPAQDDEGYILGVCNNCSHQFSIHVINPDYSSFSGGAELVGYILEEEATAEDALKLEAFPSLTQVLSRELDMNRRSHIYDYAGRSIYECEKCSAGLEENVLDALRGSFRTIFSEFSAYWSWSLKNGRGLPPEYMFIRMQFNCSCGSACIAYLSKPYVESYDFDERDFSICNIVGAKPLAKAISPGVYSKSQIMQWLHKLLARWTVLFDRIYIIVPFVGHQWMKDQKLVDTWLELILRADPSKVALVTRKGQLTSFKNAYQRSNGIDYSLLEKLDLASRLLREVVPDSKFHAKIYGAVSKSGCEVFSGSANLLSGPSKEVMHFTFLDSMKDFNDAFIKPLDIKLKEVRVNPQERHSLMFDSANNFSTFGGASTVRSSEYRNLMLFDKRPKRDF</sequence>
<proteinExistence type="predicted"/>
<dbReference type="Proteomes" id="UP001237292">
    <property type="component" value="Chromosome"/>
</dbReference>
<dbReference type="RefSeq" id="WP_282877240.1">
    <property type="nucleotide sequence ID" value="NZ_CP133164.1"/>
</dbReference>
<keyword evidence="2" id="KW-1185">Reference proteome</keyword>
<gene>
    <name evidence="1" type="ORF">QL104_25270</name>
</gene>
<accession>A0ABY9NEU2</accession>
<evidence type="ECO:0000313" key="2">
    <source>
        <dbReference type="Proteomes" id="UP001237292"/>
    </source>
</evidence>
<protein>
    <recommendedName>
        <fullName evidence="3">Phospholipase D-like domain-containing protein</fullName>
    </recommendedName>
</protein>
<dbReference type="EMBL" id="CP133164">
    <property type="protein sequence ID" value="WMN16632.1"/>
    <property type="molecule type" value="Genomic_DNA"/>
</dbReference>